<proteinExistence type="inferred from homology"/>
<dbReference type="Pfam" id="PF07500">
    <property type="entry name" value="TFIIS_M"/>
    <property type="match status" value="1"/>
</dbReference>
<evidence type="ECO:0000259" key="12">
    <source>
        <dbReference type="PROSITE" id="PS51321"/>
    </source>
</evidence>
<evidence type="ECO:0000256" key="8">
    <source>
        <dbReference type="RuleBase" id="RU368078"/>
    </source>
</evidence>
<dbReference type="GO" id="GO:0008270">
    <property type="term" value="F:zinc ion binding"/>
    <property type="evidence" value="ECO:0007669"/>
    <property type="project" value="UniProtKB-UniRule"/>
</dbReference>
<dbReference type="PROSITE" id="PS51319">
    <property type="entry name" value="TFIIS_N"/>
    <property type="match status" value="1"/>
</dbReference>
<feature type="domain" description="TFIIS central" evidence="12">
    <location>
        <begin position="141"/>
        <end position="255"/>
    </location>
</feature>
<dbReference type="Gene3D" id="2.20.25.10">
    <property type="match status" value="1"/>
</dbReference>
<dbReference type="GO" id="GO:0005634">
    <property type="term" value="C:nucleus"/>
    <property type="evidence" value="ECO:0007669"/>
    <property type="project" value="UniProtKB-SubCell"/>
</dbReference>
<dbReference type="FunFam" id="2.20.25.10:FF:000001">
    <property type="entry name" value="Probable Transcription elongation factor S-II"/>
    <property type="match status" value="1"/>
</dbReference>
<dbReference type="GO" id="GO:0006362">
    <property type="term" value="P:transcription elongation by RNA polymerase I"/>
    <property type="evidence" value="ECO:0007669"/>
    <property type="project" value="TreeGrafter"/>
</dbReference>
<evidence type="ECO:0000256" key="7">
    <source>
        <dbReference type="PROSITE-ProRule" id="PRU00649"/>
    </source>
</evidence>
<dbReference type="PIRSF" id="PIRSF006704">
    <property type="entry name" value="TF_IIS"/>
    <property type="match status" value="1"/>
</dbReference>
<dbReference type="Proteomes" id="UP001140453">
    <property type="component" value="Unassembled WGS sequence"/>
</dbReference>
<dbReference type="InterPro" id="IPR003617">
    <property type="entry name" value="TFIIS/CRSP70_N_sub"/>
</dbReference>
<dbReference type="InterPro" id="IPR035441">
    <property type="entry name" value="TFIIS/LEDGF_dom_sf"/>
</dbReference>
<protein>
    <recommendedName>
        <fullName evidence="8">Transcription elongation factor</fullName>
    </recommendedName>
</protein>
<keyword evidence="5 7" id="KW-0539">Nucleus</keyword>
<evidence type="ECO:0000256" key="6">
    <source>
        <dbReference type="PROSITE-ProRule" id="PRU00472"/>
    </source>
</evidence>
<keyword evidence="14" id="KW-1185">Reference proteome</keyword>
<dbReference type="PROSITE" id="PS51321">
    <property type="entry name" value="TFIIS_CENTRAL"/>
    <property type="match status" value="1"/>
</dbReference>
<keyword evidence="2 8" id="KW-0479">Metal-binding</keyword>
<dbReference type="SUPFAM" id="SSF47676">
    <property type="entry name" value="Conserved domain common to transcription factors TFIIS, elongin A, CRSP70"/>
    <property type="match status" value="1"/>
</dbReference>
<evidence type="ECO:0000256" key="2">
    <source>
        <dbReference type="ARBA" id="ARBA00022723"/>
    </source>
</evidence>
<dbReference type="Pfam" id="PF08711">
    <property type="entry name" value="Med26"/>
    <property type="match status" value="1"/>
</dbReference>
<organism evidence="13 14">
    <name type="scientific">Gnomoniopsis smithogilvyi</name>
    <dbReference type="NCBI Taxonomy" id="1191159"/>
    <lineage>
        <taxon>Eukaryota</taxon>
        <taxon>Fungi</taxon>
        <taxon>Dikarya</taxon>
        <taxon>Ascomycota</taxon>
        <taxon>Pezizomycotina</taxon>
        <taxon>Sordariomycetes</taxon>
        <taxon>Sordariomycetidae</taxon>
        <taxon>Diaporthales</taxon>
        <taxon>Gnomoniaceae</taxon>
        <taxon>Gnomoniopsis</taxon>
    </lineage>
</organism>
<keyword evidence="8" id="KW-0805">Transcription regulation</keyword>
<dbReference type="PROSITE" id="PS00466">
    <property type="entry name" value="ZF_TFIIS_1"/>
    <property type="match status" value="1"/>
</dbReference>
<dbReference type="InterPro" id="IPR017923">
    <property type="entry name" value="TFIIS_N"/>
</dbReference>
<keyword evidence="13" id="KW-0648">Protein biosynthesis</keyword>
<sequence length="300" mass="33894">MDEKKLREHIVNLKRAIDKKEPPSTIVTMLKALEREDAPTEDVLRATKAGQHIGKLRHNSEVPEEVRAEAKKVVDKWKQAVQQKKPSKGVMAPTRTSTPSQTASPVPPPTPSNNKPYEGDIEKRDFRKTDNVRYNVTDSTTRNNCMGLMYNGLAYMCTDSVETVTAKATEVEAAAFKHFGGENAEYRAKMRSLFQNLKVKSNKELRRRVMSGEITAIEFIKMSQDELKSQEHKERDKAYEKENINNAQVAQPEKSISDALTCGKCGQKKVSYTQAQTRSADEPMTTFCECLACGNRWKFS</sequence>
<gene>
    <name evidence="13" type="primary">tfs1</name>
    <name evidence="13" type="ORF">N0V93_003081</name>
</gene>
<keyword evidence="8" id="KW-0804">Transcription</keyword>
<dbReference type="SUPFAM" id="SSF46942">
    <property type="entry name" value="Elongation factor TFIIS domain 2"/>
    <property type="match status" value="1"/>
</dbReference>
<dbReference type="InterPro" id="IPR001222">
    <property type="entry name" value="Znf_TFIIS"/>
</dbReference>
<evidence type="ECO:0000256" key="9">
    <source>
        <dbReference type="SAM" id="MobiDB-lite"/>
    </source>
</evidence>
<dbReference type="GO" id="GO:0031564">
    <property type="term" value="P:transcription antitermination"/>
    <property type="evidence" value="ECO:0007669"/>
    <property type="project" value="TreeGrafter"/>
</dbReference>
<dbReference type="CDD" id="cd13749">
    <property type="entry name" value="Zn-ribbon_TFIIS"/>
    <property type="match status" value="1"/>
</dbReference>
<keyword evidence="8" id="KW-0238">DNA-binding</keyword>
<dbReference type="PANTHER" id="PTHR11477">
    <property type="entry name" value="TRANSCRIPTION FACTOR S-II ZINC FINGER DOMAIN-CONTAINING PROTEIN"/>
    <property type="match status" value="1"/>
</dbReference>
<dbReference type="InterPro" id="IPR006289">
    <property type="entry name" value="TFSII"/>
</dbReference>
<feature type="domain" description="TFIIS-type" evidence="10">
    <location>
        <begin position="258"/>
        <end position="298"/>
    </location>
</feature>
<dbReference type="GO" id="GO:0003746">
    <property type="term" value="F:translation elongation factor activity"/>
    <property type="evidence" value="ECO:0007669"/>
    <property type="project" value="UniProtKB-KW"/>
</dbReference>
<dbReference type="SMART" id="SM00510">
    <property type="entry name" value="TFS2M"/>
    <property type="match status" value="1"/>
</dbReference>
<dbReference type="SMART" id="SM00509">
    <property type="entry name" value="TFS2N"/>
    <property type="match status" value="1"/>
</dbReference>
<evidence type="ECO:0000313" key="13">
    <source>
        <dbReference type="EMBL" id="KAJ4393865.1"/>
    </source>
</evidence>
<comment type="caution">
    <text evidence="13">The sequence shown here is derived from an EMBL/GenBank/DDBJ whole genome shotgun (WGS) entry which is preliminary data.</text>
</comment>
<evidence type="ECO:0000256" key="4">
    <source>
        <dbReference type="ARBA" id="ARBA00022833"/>
    </source>
</evidence>
<dbReference type="Pfam" id="PF01096">
    <property type="entry name" value="Zn_ribbon_TFIIS"/>
    <property type="match status" value="1"/>
</dbReference>
<dbReference type="GO" id="GO:0031440">
    <property type="term" value="P:regulation of mRNA 3'-end processing"/>
    <property type="evidence" value="ECO:0007669"/>
    <property type="project" value="TreeGrafter"/>
</dbReference>
<dbReference type="GO" id="GO:0000977">
    <property type="term" value="F:RNA polymerase II transcription regulatory region sequence-specific DNA binding"/>
    <property type="evidence" value="ECO:0007669"/>
    <property type="project" value="TreeGrafter"/>
</dbReference>
<dbReference type="FunFam" id="1.10.472.30:FF:000003">
    <property type="entry name" value="Transcription elongation factor S-II"/>
    <property type="match status" value="1"/>
</dbReference>
<reference evidence="13" key="1">
    <citation type="submission" date="2022-10" db="EMBL/GenBank/DDBJ databases">
        <title>Tapping the CABI collections for fungal endophytes: first genome assemblies for Collariella, Neodidymelliopsis, Ascochyta clinopodiicola, Didymella pomorum, Didymosphaeria variabile, Neocosmospora piperis and Neocucurbitaria cava.</title>
        <authorList>
            <person name="Hill R."/>
        </authorList>
    </citation>
    <scope>NUCLEOTIDE SEQUENCE</scope>
    <source>
        <strain evidence="13">IMI 355082</strain>
    </source>
</reference>
<evidence type="ECO:0000259" key="10">
    <source>
        <dbReference type="PROSITE" id="PS51133"/>
    </source>
</evidence>
<comment type="function">
    <text evidence="8">Necessary for efficient RNA polymerase II transcription elongation past template-encoded arresting sites.</text>
</comment>
<dbReference type="SUPFAM" id="SSF57783">
    <property type="entry name" value="Zinc beta-ribbon"/>
    <property type="match status" value="1"/>
</dbReference>
<evidence type="ECO:0000313" key="14">
    <source>
        <dbReference type="Proteomes" id="UP001140453"/>
    </source>
</evidence>
<accession>A0A9W9CY96</accession>
<feature type="region of interest" description="Disordered" evidence="9">
    <location>
        <begin position="76"/>
        <end position="121"/>
    </location>
</feature>
<keyword evidence="3 6" id="KW-0863">Zinc-finger</keyword>
<feature type="domain" description="TFIIS N-terminal" evidence="11">
    <location>
        <begin position="8"/>
        <end position="84"/>
    </location>
</feature>
<name>A0A9W9CY96_9PEZI</name>
<keyword evidence="13" id="KW-0251">Elongation factor</keyword>
<comment type="subcellular location">
    <subcellularLocation>
        <location evidence="1 7 8">Nucleus</location>
    </subcellularLocation>
</comment>
<evidence type="ECO:0000256" key="5">
    <source>
        <dbReference type="ARBA" id="ARBA00023242"/>
    </source>
</evidence>
<dbReference type="EMBL" id="JAPEVB010000002">
    <property type="protein sequence ID" value="KAJ4393865.1"/>
    <property type="molecule type" value="Genomic_DNA"/>
</dbReference>
<dbReference type="AlphaFoldDB" id="A0A9W9CY96"/>
<dbReference type="Gene3D" id="1.20.930.10">
    <property type="entry name" value="Conserved domain common to transcription factors TFIIS, elongin A, CRSP70"/>
    <property type="match status" value="1"/>
</dbReference>
<dbReference type="SMART" id="SM00440">
    <property type="entry name" value="ZnF_C2C2"/>
    <property type="match status" value="1"/>
</dbReference>
<dbReference type="InterPro" id="IPR036575">
    <property type="entry name" value="TFIIS_cen_dom_sf"/>
</dbReference>
<comment type="similarity">
    <text evidence="8">Belongs to the TFS-II family.</text>
</comment>
<dbReference type="OrthoDB" id="44867at2759"/>
<dbReference type="PANTHER" id="PTHR11477:SF0">
    <property type="entry name" value="IP08861P-RELATED"/>
    <property type="match status" value="1"/>
</dbReference>
<dbReference type="InterPro" id="IPR003618">
    <property type="entry name" value="TFIIS_cen_dom"/>
</dbReference>
<dbReference type="GO" id="GO:0001139">
    <property type="term" value="F:RNA polymerase II complex recruiting activity"/>
    <property type="evidence" value="ECO:0007669"/>
    <property type="project" value="TreeGrafter"/>
</dbReference>
<evidence type="ECO:0000259" key="11">
    <source>
        <dbReference type="PROSITE" id="PS51319"/>
    </source>
</evidence>
<dbReference type="NCBIfam" id="TIGR01385">
    <property type="entry name" value="TFSII"/>
    <property type="match status" value="1"/>
</dbReference>
<evidence type="ECO:0000256" key="3">
    <source>
        <dbReference type="ARBA" id="ARBA00022771"/>
    </source>
</evidence>
<dbReference type="Gene3D" id="1.10.472.30">
    <property type="entry name" value="Transcription elongation factor S-II, central domain"/>
    <property type="match status" value="1"/>
</dbReference>
<dbReference type="InterPro" id="IPR035100">
    <property type="entry name" value="TF_IIS-typ"/>
</dbReference>
<dbReference type="PROSITE" id="PS51133">
    <property type="entry name" value="ZF_TFIIS_2"/>
    <property type="match status" value="1"/>
</dbReference>
<keyword evidence="4 8" id="KW-0862">Zinc</keyword>
<evidence type="ECO:0000256" key="1">
    <source>
        <dbReference type="ARBA" id="ARBA00004123"/>
    </source>
</evidence>
<dbReference type="GO" id="GO:0006368">
    <property type="term" value="P:transcription elongation by RNA polymerase II"/>
    <property type="evidence" value="ECO:0007669"/>
    <property type="project" value="InterPro"/>
</dbReference>